<dbReference type="EMBL" id="JAOQIO010000038">
    <property type="protein sequence ID" value="MCU6793193.1"/>
    <property type="molecule type" value="Genomic_DNA"/>
</dbReference>
<sequence length="402" mass="42241">MEQVYILDGARTAFGAFGQSFRQVSARELGLISAKEALLRAAVDAAEIDHVIYGNVIQSGIDAAYTARHIALQAGVPIESPALIVNRVCGSGMQAIISSVQSIQLKEAGMVLAGGTENMSQAPHADFTSRFGGMKLGHIQLEDMLLHTLTDHYIGCGMGITAENIAAAYDISREAQDAYALLSHERAAKASSTGMLGKEIVGVEVQTRSGSQSIQQDELIRSDSSMAQLGKLRAAFQKDGSVTAGNASGMNDGAVSMVLAGEHRLAGRQPLARIVSWGIAGVAPELMGLGPVPAARMALTRAGLVMADIDLVEINEAFAVQYLAVEQELGLNRERTNVNGGAIAIGHPLGASGARIVLTLAYELRRQGKRFGLAAICVGGGQGMAVVIENSKWKYTPSNLSE</sequence>
<feature type="domain" description="Thiolase C-terminal" evidence="8">
    <location>
        <begin position="269"/>
        <end position="389"/>
    </location>
</feature>
<gene>
    <name evidence="9" type="ORF">OB236_13805</name>
</gene>
<dbReference type="PANTHER" id="PTHR18919:SF107">
    <property type="entry name" value="ACETYL-COA ACETYLTRANSFERASE, CYTOSOLIC"/>
    <property type="match status" value="1"/>
</dbReference>
<evidence type="ECO:0000256" key="5">
    <source>
        <dbReference type="ARBA" id="ARBA00030755"/>
    </source>
</evidence>
<dbReference type="InterPro" id="IPR020613">
    <property type="entry name" value="Thiolase_CS"/>
</dbReference>
<evidence type="ECO:0000256" key="4">
    <source>
        <dbReference type="ARBA" id="ARBA00023315"/>
    </source>
</evidence>
<dbReference type="PROSITE" id="PS00098">
    <property type="entry name" value="THIOLASE_1"/>
    <property type="match status" value="1"/>
</dbReference>
<feature type="domain" description="Thiolase N-terminal" evidence="7">
    <location>
        <begin position="4"/>
        <end position="262"/>
    </location>
</feature>
<keyword evidence="3 6" id="KW-0808">Transferase</keyword>
<comment type="caution">
    <text evidence="9">The sequence shown here is derived from an EMBL/GenBank/DDBJ whole genome shotgun (WGS) entry which is preliminary data.</text>
</comment>
<accession>A0ABT2UEX1</accession>
<dbReference type="InterPro" id="IPR002155">
    <property type="entry name" value="Thiolase"/>
</dbReference>
<dbReference type="RefSeq" id="WP_262684525.1">
    <property type="nucleotide sequence ID" value="NZ_JAOQIO010000038.1"/>
</dbReference>
<dbReference type="PROSITE" id="PS00737">
    <property type="entry name" value="THIOLASE_2"/>
    <property type="match status" value="1"/>
</dbReference>
<dbReference type="EC" id="2.3.1.9" evidence="2"/>
<evidence type="ECO:0000256" key="2">
    <source>
        <dbReference type="ARBA" id="ARBA00012705"/>
    </source>
</evidence>
<dbReference type="NCBIfam" id="TIGR01930">
    <property type="entry name" value="AcCoA-C-Actrans"/>
    <property type="match status" value="1"/>
</dbReference>
<keyword evidence="4 6" id="KW-0012">Acyltransferase</keyword>
<dbReference type="InterPro" id="IPR020610">
    <property type="entry name" value="Thiolase_AS"/>
</dbReference>
<dbReference type="Proteomes" id="UP001652445">
    <property type="component" value="Unassembled WGS sequence"/>
</dbReference>
<dbReference type="InterPro" id="IPR016039">
    <property type="entry name" value="Thiolase-like"/>
</dbReference>
<evidence type="ECO:0000256" key="3">
    <source>
        <dbReference type="ARBA" id="ARBA00022679"/>
    </source>
</evidence>
<evidence type="ECO:0000259" key="7">
    <source>
        <dbReference type="Pfam" id="PF00108"/>
    </source>
</evidence>
<dbReference type="PANTHER" id="PTHR18919">
    <property type="entry name" value="ACETYL-COA C-ACYLTRANSFERASE"/>
    <property type="match status" value="1"/>
</dbReference>
<dbReference type="SUPFAM" id="SSF53901">
    <property type="entry name" value="Thiolase-like"/>
    <property type="match status" value="2"/>
</dbReference>
<dbReference type="Pfam" id="PF02803">
    <property type="entry name" value="Thiolase_C"/>
    <property type="match status" value="1"/>
</dbReference>
<evidence type="ECO:0000256" key="1">
    <source>
        <dbReference type="ARBA" id="ARBA00010982"/>
    </source>
</evidence>
<dbReference type="CDD" id="cd00751">
    <property type="entry name" value="thiolase"/>
    <property type="match status" value="1"/>
</dbReference>
<dbReference type="InterPro" id="IPR020617">
    <property type="entry name" value="Thiolase_C"/>
</dbReference>
<dbReference type="Gene3D" id="3.40.47.10">
    <property type="match status" value="1"/>
</dbReference>
<evidence type="ECO:0000256" key="6">
    <source>
        <dbReference type="RuleBase" id="RU003557"/>
    </source>
</evidence>
<name>A0ABT2UEX1_9BACL</name>
<dbReference type="InterPro" id="IPR020616">
    <property type="entry name" value="Thiolase_N"/>
</dbReference>
<organism evidence="9 10">
    <name type="scientific">Paenibacillus baimaensis</name>
    <dbReference type="NCBI Taxonomy" id="2982185"/>
    <lineage>
        <taxon>Bacteria</taxon>
        <taxon>Bacillati</taxon>
        <taxon>Bacillota</taxon>
        <taxon>Bacilli</taxon>
        <taxon>Bacillales</taxon>
        <taxon>Paenibacillaceae</taxon>
        <taxon>Paenibacillus</taxon>
    </lineage>
</organism>
<evidence type="ECO:0000313" key="9">
    <source>
        <dbReference type="EMBL" id="MCU6793193.1"/>
    </source>
</evidence>
<protein>
    <recommendedName>
        <fullName evidence="2">acetyl-CoA C-acetyltransferase</fullName>
        <ecNumber evidence="2">2.3.1.9</ecNumber>
    </recommendedName>
    <alternativeName>
        <fullName evidence="5">Acetoacetyl-CoA thiolase</fullName>
    </alternativeName>
</protein>
<comment type="similarity">
    <text evidence="1 6">Belongs to the thiolase-like superfamily. Thiolase family.</text>
</comment>
<evidence type="ECO:0000313" key="10">
    <source>
        <dbReference type="Proteomes" id="UP001652445"/>
    </source>
</evidence>
<dbReference type="Pfam" id="PF00108">
    <property type="entry name" value="Thiolase_N"/>
    <property type="match status" value="1"/>
</dbReference>
<evidence type="ECO:0000259" key="8">
    <source>
        <dbReference type="Pfam" id="PF02803"/>
    </source>
</evidence>
<dbReference type="PIRSF" id="PIRSF000429">
    <property type="entry name" value="Ac-CoA_Ac_transf"/>
    <property type="match status" value="1"/>
</dbReference>
<dbReference type="PROSITE" id="PS00099">
    <property type="entry name" value="THIOLASE_3"/>
    <property type="match status" value="1"/>
</dbReference>
<keyword evidence="10" id="KW-1185">Reference proteome</keyword>
<proteinExistence type="inferred from homology"/>
<dbReference type="InterPro" id="IPR020615">
    <property type="entry name" value="Thiolase_acyl_enz_int_AS"/>
</dbReference>
<reference evidence="9 10" key="1">
    <citation type="submission" date="2022-09" db="EMBL/GenBank/DDBJ databases">
        <authorList>
            <person name="Han X.L."/>
            <person name="Wang Q."/>
            <person name="Lu T."/>
        </authorList>
    </citation>
    <scope>NUCLEOTIDE SEQUENCE [LARGE SCALE GENOMIC DNA]</scope>
    <source>
        <strain evidence="9 10">WQ 127069</strain>
    </source>
</reference>